<gene>
    <name evidence="3" type="ORF">L6637_37810</name>
    <name evidence="2" type="ORF">L6654_35390</name>
</gene>
<dbReference type="EMBL" id="JAKLTY010000034">
    <property type="protein sequence ID" value="MCG2631921.1"/>
    <property type="molecule type" value="Genomic_DNA"/>
</dbReference>
<proteinExistence type="predicted"/>
<evidence type="ECO:0000313" key="3">
    <source>
        <dbReference type="EMBL" id="MCG2672716.1"/>
    </source>
</evidence>
<name>A0A9X1UC50_9BRAD</name>
<dbReference type="AlphaFoldDB" id="A0A9X1UC50"/>
<reference evidence="2" key="1">
    <citation type="submission" date="2022-01" db="EMBL/GenBank/DDBJ databases">
        <title>Genome sequnece data of strain Bradyrhizobium sp. nov.</title>
        <authorList>
            <person name="Zhang J."/>
        </authorList>
    </citation>
    <scope>NUCLEOTIDE SEQUENCE</scope>
    <source>
        <strain evidence="3">WYCCWR 12774</strain>
        <strain evidence="2">WYCCWR 13023</strain>
    </source>
</reference>
<organism evidence="2 5">
    <name type="scientific">Bradyrhizobium zhengyangense</name>
    <dbReference type="NCBI Taxonomy" id="2911009"/>
    <lineage>
        <taxon>Bacteria</taxon>
        <taxon>Pseudomonadati</taxon>
        <taxon>Pseudomonadota</taxon>
        <taxon>Alphaproteobacteria</taxon>
        <taxon>Hyphomicrobiales</taxon>
        <taxon>Nitrobacteraceae</taxon>
        <taxon>Bradyrhizobium</taxon>
    </lineage>
</organism>
<dbReference type="RefSeq" id="WP_206733544.1">
    <property type="nucleotide sequence ID" value="NZ_JAKLTY010000034.1"/>
</dbReference>
<dbReference type="Proteomes" id="UP001139012">
    <property type="component" value="Unassembled WGS sequence"/>
</dbReference>
<evidence type="ECO:0000313" key="4">
    <source>
        <dbReference type="Proteomes" id="UP001139012"/>
    </source>
</evidence>
<accession>A0A9X1UC50</accession>
<sequence>MPVKRPSGLPSARPRNSKPNASVVERYQQAADDLAGAVAEFPAIAFEGDAPAVDAEDSKGGIQKINEHFAALKATALAKAREVLGEQFNPEDKKARDDLEASIRPAIEQLSKHLSELPSIARLSALSASADEIAVVARLLAQIDAEAATLAALAASPDRARRAQLYARLSAWMHEHGHADDGMCPVCVGPLHGECDPVTGNTVSDHLAEATRDREVIARTVAECRRTGAVASSKIFRLPSRRKPAATCQGHPSTY</sequence>
<evidence type="ECO:0000256" key="1">
    <source>
        <dbReference type="SAM" id="MobiDB-lite"/>
    </source>
</evidence>
<evidence type="ECO:0000313" key="5">
    <source>
        <dbReference type="Proteomes" id="UP001139054"/>
    </source>
</evidence>
<keyword evidence="4" id="KW-1185">Reference proteome</keyword>
<evidence type="ECO:0000313" key="2">
    <source>
        <dbReference type="EMBL" id="MCG2631921.1"/>
    </source>
</evidence>
<dbReference type="EMBL" id="JAKLUA010000024">
    <property type="protein sequence ID" value="MCG2672716.1"/>
    <property type="molecule type" value="Genomic_DNA"/>
</dbReference>
<comment type="caution">
    <text evidence="2">The sequence shown here is derived from an EMBL/GenBank/DDBJ whole genome shotgun (WGS) entry which is preliminary data.</text>
</comment>
<dbReference type="Proteomes" id="UP001139054">
    <property type="component" value="Unassembled WGS sequence"/>
</dbReference>
<feature type="region of interest" description="Disordered" evidence="1">
    <location>
        <begin position="1"/>
        <end position="21"/>
    </location>
</feature>
<protein>
    <submittedName>
        <fullName evidence="2">Uncharacterized protein</fullName>
    </submittedName>
</protein>